<evidence type="ECO:0000313" key="4">
    <source>
        <dbReference type="Proteomes" id="UP001159363"/>
    </source>
</evidence>
<dbReference type="SUPFAM" id="SSF56672">
    <property type="entry name" value="DNA/RNA polymerases"/>
    <property type="match status" value="1"/>
</dbReference>
<feature type="domain" description="Reverse transcriptase" evidence="2">
    <location>
        <begin position="648"/>
        <end position="886"/>
    </location>
</feature>
<gene>
    <name evidence="3" type="ORF">PR048_010843</name>
</gene>
<dbReference type="Pfam" id="PF00078">
    <property type="entry name" value="RVT_1"/>
    <property type="match status" value="1"/>
</dbReference>
<reference evidence="3 4" key="1">
    <citation type="submission" date="2023-02" db="EMBL/GenBank/DDBJ databases">
        <title>LHISI_Scaffold_Assembly.</title>
        <authorList>
            <person name="Stuart O.P."/>
            <person name="Cleave R."/>
            <person name="Magrath M.J.L."/>
            <person name="Mikheyev A.S."/>
        </authorList>
    </citation>
    <scope>NUCLEOTIDE SEQUENCE [LARGE SCALE GENOMIC DNA]</scope>
    <source>
        <strain evidence="3">Daus_M_001</strain>
        <tissue evidence="3">Leg muscle</tissue>
    </source>
</reference>
<evidence type="ECO:0000256" key="1">
    <source>
        <dbReference type="SAM" id="Phobius"/>
    </source>
</evidence>
<proteinExistence type="predicted"/>
<dbReference type="PANTHER" id="PTHR19446">
    <property type="entry name" value="REVERSE TRANSCRIPTASES"/>
    <property type="match status" value="1"/>
</dbReference>
<accession>A0ABQ9I3W6</accession>
<evidence type="ECO:0000313" key="3">
    <source>
        <dbReference type="EMBL" id="KAJ8891327.1"/>
    </source>
</evidence>
<dbReference type="PROSITE" id="PS50878">
    <property type="entry name" value="RT_POL"/>
    <property type="match status" value="1"/>
</dbReference>
<dbReference type="Proteomes" id="UP001159363">
    <property type="component" value="Chromosome 3"/>
</dbReference>
<sequence>MDKTDEVTIPIPPPHGYTIETSNLSISDELRIEQLPPSAGKCSSSLVCRASFVCVSGVVYVTKNLREGSSWLRPWGHELQDAMHVLFKLATAKYELTHFGKATAGLQKLFDLHEGSSTSTVSVCHPRYKDPLVELYCRSPTQQQEQLQHFVATNGIEFMIIHETNILLVDVRTTFVGFQFYGNDALFINGVVFLIWNRLVLHNISVTYPNPQSEIVGGCAQLSLTHVVTWDVLYDPLDNDPFLLLVCLQFKTLLHYPLVVLHCGMPVMSMQKRILIRLQWFFKAWLSSVMSSKKFAPNEMLAPFEQNSTSLNRPFLLTSQFEQRASDFMWLLRIHIWGTFLAAIKRLTQNWHEPGKSNCLIKTKHSDHLNMVLTQCDFCPVFGMSTGATWEFVSKIGRGVHARYAYPVQYNASLPGPAPSKPRWTDEELRIMAREEVFLPECTRFVNQALMARLHSKGLFVERTVSKCCGSGGGCGDWSTSANAGGGGGGREREKERERERLFALRTELSAYMRHGRYHPEILIAAVDAAESPCLRPWITLSRVSGDRLGGFNMEEFQALWRKNRSNLATKILEDEPIGVMTYPPPPPTQVGAWWANLFFSGPGLMDEEVKYYDEDPHSIGGNITTEEVRTSKMKGQSSPGPDGITVRDWDRCQTTLRHASSTFFCLQKLSQNGCLLPGRSISITSVVLRHYHKVLGARLQNGTKILPEQRAFIEKDGLAENNTLLAEVLHTSTSRGKPLYAAVLDVRKAFDTVSHAPLMEVLRAKGLPHNILQHIWQLYLVGKTTIQLPGDPLSPILLNIFMDEALRDQEASVRFGLGGEVVLRLAFADDVVLLAGSRAGLQTNLDRLSRALECFGLRLSAAKVKECKAFKQDLEGPLERISSAPLKPYQCMELLKVFLLPSLIYCLSFAKVMIGTLKACDVIVRAAVRRWLQLPHDNALGFFQAACSTGVWVLRNFMKSNYCPARELEDQPLFSRKVEWARTVATVGGVTPDTSLKVKNYWRARWSRSVDGADLETARSSRESTAWIDQRLVGSPRGITSPTCTSSATAYRRLSGHPGVGEVPRGHCQCPRTHETRVAWYNQVMKVVADWLEERGYRVLREPRYRTSEGIRVPDLVASKPEEDVTHVLDLQVVQSKGMDWSFSRKRAKYAGNKDLVDGIKEWSGAERVEVLPITISWKGLWHPKAVEGLSKLVMCRPLLCAIPMMVLFGTLMGWRRFGRATHRT</sequence>
<dbReference type="InterPro" id="IPR043502">
    <property type="entry name" value="DNA/RNA_pol_sf"/>
</dbReference>
<organism evidence="3 4">
    <name type="scientific">Dryococelus australis</name>
    <dbReference type="NCBI Taxonomy" id="614101"/>
    <lineage>
        <taxon>Eukaryota</taxon>
        <taxon>Metazoa</taxon>
        <taxon>Ecdysozoa</taxon>
        <taxon>Arthropoda</taxon>
        <taxon>Hexapoda</taxon>
        <taxon>Insecta</taxon>
        <taxon>Pterygota</taxon>
        <taxon>Neoptera</taxon>
        <taxon>Polyneoptera</taxon>
        <taxon>Phasmatodea</taxon>
        <taxon>Verophasmatodea</taxon>
        <taxon>Anareolatae</taxon>
        <taxon>Phasmatidae</taxon>
        <taxon>Eurycanthinae</taxon>
        <taxon>Dryococelus</taxon>
    </lineage>
</organism>
<feature type="transmembrane region" description="Helical" evidence="1">
    <location>
        <begin position="1198"/>
        <end position="1216"/>
    </location>
</feature>
<dbReference type="InterPro" id="IPR000477">
    <property type="entry name" value="RT_dom"/>
</dbReference>
<protein>
    <recommendedName>
        <fullName evidence="2">Reverse transcriptase domain-containing protein</fullName>
    </recommendedName>
</protein>
<dbReference type="EMBL" id="JARBHB010000003">
    <property type="protein sequence ID" value="KAJ8891327.1"/>
    <property type="molecule type" value="Genomic_DNA"/>
</dbReference>
<name>A0ABQ9I3W6_9NEOP</name>
<keyword evidence="1" id="KW-1133">Transmembrane helix</keyword>
<keyword evidence="1" id="KW-0472">Membrane</keyword>
<dbReference type="CDD" id="cd01650">
    <property type="entry name" value="RT_nLTR_like"/>
    <property type="match status" value="1"/>
</dbReference>
<comment type="caution">
    <text evidence="3">The sequence shown here is derived from an EMBL/GenBank/DDBJ whole genome shotgun (WGS) entry which is preliminary data.</text>
</comment>
<keyword evidence="1" id="KW-0812">Transmembrane</keyword>
<evidence type="ECO:0000259" key="2">
    <source>
        <dbReference type="PROSITE" id="PS50878"/>
    </source>
</evidence>
<keyword evidence="4" id="KW-1185">Reference proteome</keyword>